<dbReference type="EMBL" id="AAPJ01000003">
    <property type="protein sequence ID" value="EAS50083.1"/>
    <property type="molecule type" value="Genomic_DNA"/>
</dbReference>
<dbReference type="CDD" id="cd00540">
    <property type="entry name" value="AAG"/>
    <property type="match status" value="1"/>
</dbReference>
<reference evidence="7 8" key="1">
    <citation type="journal article" date="2008" name="Appl. Environ. Microbiol.">
        <title>Genomic insights into Mn(II) oxidation by the marine alphaproteobacterium Aurantimonas sp. strain SI85-9A1.</title>
        <authorList>
            <person name="Dick G.J."/>
            <person name="Podell S."/>
            <person name="Johnson H.A."/>
            <person name="Rivera-Espinoza Y."/>
            <person name="Bernier-Latmani R."/>
            <person name="McCarthy J.K."/>
            <person name="Torpey J.W."/>
            <person name="Clement B.G."/>
            <person name="Gaasterland T."/>
            <person name="Tebo B.M."/>
        </authorList>
    </citation>
    <scope>NUCLEOTIDE SEQUENCE [LARGE SCALE GENOMIC DNA]</scope>
    <source>
        <strain evidence="7 8">SI85-9A1</strain>
    </source>
</reference>
<dbReference type="EC" id="3.2.2.-" evidence="5"/>
<keyword evidence="8" id="KW-1185">Reference proteome</keyword>
<gene>
    <name evidence="7" type="ORF">SI859A1_01439</name>
</gene>
<dbReference type="PANTHER" id="PTHR10429">
    <property type="entry name" value="DNA-3-METHYLADENINE GLYCOSYLASE"/>
    <property type="match status" value="1"/>
</dbReference>
<evidence type="ECO:0000256" key="4">
    <source>
        <dbReference type="ARBA" id="ARBA00023204"/>
    </source>
</evidence>
<keyword evidence="3 5" id="KW-0378">Hydrolase</keyword>
<dbReference type="InterPro" id="IPR003180">
    <property type="entry name" value="MPG"/>
</dbReference>
<evidence type="ECO:0000313" key="8">
    <source>
        <dbReference type="Proteomes" id="UP000000321"/>
    </source>
</evidence>
<proteinExistence type="inferred from homology"/>
<evidence type="ECO:0000256" key="5">
    <source>
        <dbReference type="HAMAP-Rule" id="MF_00527"/>
    </source>
</evidence>
<dbReference type="PANTHER" id="PTHR10429:SF0">
    <property type="entry name" value="DNA-3-METHYLADENINE GLYCOSYLASE"/>
    <property type="match status" value="1"/>
</dbReference>
<dbReference type="Proteomes" id="UP000000321">
    <property type="component" value="Unassembled WGS sequence"/>
</dbReference>
<dbReference type="AlphaFoldDB" id="Q1YIN4"/>
<dbReference type="HOGENOM" id="CLU_060471_3_0_5"/>
<dbReference type="FunFam" id="3.10.300.10:FF:000001">
    <property type="entry name" value="Putative 3-methyladenine DNA glycosylase"/>
    <property type="match status" value="1"/>
</dbReference>
<dbReference type="GO" id="GO:0003677">
    <property type="term" value="F:DNA binding"/>
    <property type="evidence" value="ECO:0007669"/>
    <property type="project" value="InterPro"/>
</dbReference>
<dbReference type="SUPFAM" id="SSF50486">
    <property type="entry name" value="FMT C-terminal domain-like"/>
    <property type="match status" value="1"/>
</dbReference>
<dbReference type="BioCyc" id="AURANTIMONAS:SI859A1_01439-MONOMER"/>
<accession>Q1YIN4</accession>
<feature type="region of interest" description="Disordered" evidence="6">
    <location>
        <begin position="1"/>
        <end position="28"/>
    </location>
</feature>
<evidence type="ECO:0000256" key="2">
    <source>
        <dbReference type="ARBA" id="ARBA00022763"/>
    </source>
</evidence>
<organism evidence="7 8">
    <name type="scientific">Aurantimonas manganoxydans (strain ATCC BAA-1229 / DSM 21871 / SI85-9A1)</name>
    <dbReference type="NCBI Taxonomy" id="287752"/>
    <lineage>
        <taxon>Bacteria</taxon>
        <taxon>Pseudomonadati</taxon>
        <taxon>Pseudomonadota</taxon>
        <taxon>Alphaproteobacteria</taxon>
        <taxon>Hyphomicrobiales</taxon>
        <taxon>Aurantimonadaceae</taxon>
        <taxon>Aurantimonas</taxon>
    </lineage>
</organism>
<evidence type="ECO:0000313" key="7">
    <source>
        <dbReference type="EMBL" id="EAS50083.1"/>
    </source>
</evidence>
<comment type="caution">
    <text evidence="7">The sequence shown here is derived from an EMBL/GenBank/DDBJ whole genome shotgun (WGS) entry which is preliminary data.</text>
</comment>
<dbReference type="HAMAP" id="MF_00527">
    <property type="entry name" value="3MGH"/>
    <property type="match status" value="1"/>
</dbReference>
<dbReference type="Gene3D" id="3.10.300.10">
    <property type="entry name" value="Methylpurine-DNA glycosylase (MPG)"/>
    <property type="match status" value="1"/>
</dbReference>
<name>Q1YIN4_AURMS</name>
<evidence type="ECO:0000256" key="6">
    <source>
        <dbReference type="SAM" id="MobiDB-lite"/>
    </source>
</evidence>
<dbReference type="NCBIfam" id="TIGR00567">
    <property type="entry name" value="3mg"/>
    <property type="match status" value="1"/>
</dbReference>
<evidence type="ECO:0000256" key="3">
    <source>
        <dbReference type="ARBA" id="ARBA00022801"/>
    </source>
</evidence>
<comment type="similarity">
    <text evidence="1 5">Belongs to the DNA glycosylase MPG family.</text>
</comment>
<evidence type="ECO:0000256" key="1">
    <source>
        <dbReference type="ARBA" id="ARBA00009232"/>
    </source>
</evidence>
<dbReference type="NCBIfam" id="NF002003">
    <property type="entry name" value="PRK00802.1-3"/>
    <property type="match status" value="1"/>
</dbReference>
<dbReference type="InterPro" id="IPR036995">
    <property type="entry name" value="MPG_sf"/>
</dbReference>
<protein>
    <recommendedName>
        <fullName evidence="5">Putative 3-methyladenine DNA glycosylase</fullName>
        <ecNumber evidence="5">3.2.2.-</ecNumber>
    </recommendedName>
</protein>
<dbReference type="Pfam" id="PF02245">
    <property type="entry name" value="Pur_DNA_glyco"/>
    <property type="match status" value="1"/>
</dbReference>
<dbReference type="InterPro" id="IPR011034">
    <property type="entry name" value="Formyl_transferase-like_C_sf"/>
</dbReference>
<dbReference type="GO" id="GO:0003905">
    <property type="term" value="F:alkylbase DNA N-glycosylase activity"/>
    <property type="evidence" value="ECO:0007669"/>
    <property type="project" value="InterPro"/>
</dbReference>
<sequence>MPSHLAAAGTKRRAVRRRSAHQSPSVVNSHRRAMMISTRFFDRDVVSVARDLIGATLVVDGTVGGTIVETEAYDQQDPASHSFKGATARNAAMFGEPGRAYVYRSYGIHWCLNFVCEAPGNASAVLIRAIEPTLGLDAMAARRGLADIRKLCAGPGRLTQALGITGAQNGCRLDAPPFRLEPAGASPQIVAGPRIGITKGADTPWRFGLAGSSYLSGRFPVDTRPGNP</sequence>
<keyword evidence="2 5" id="KW-0227">DNA damage</keyword>
<feature type="compositionally biased region" description="Basic residues" evidence="6">
    <location>
        <begin position="10"/>
        <end position="20"/>
    </location>
</feature>
<keyword evidence="4 5" id="KW-0234">DNA repair</keyword>
<dbReference type="GO" id="GO:0006284">
    <property type="term" value="P:base-excision repair"/>
    <property type="evidence" value="ECO:0007669"/>
    <property type="project" value="InterPro"/>
</dbReference>